<keyword evidence="10" id="KW-0833">Ubl conjugation pathway</keyword>
<comment type="similarity">
    <text evidence="14">Belongs to the RING-type zinc finger family. ATL subfamily.</text>
</comment>
<feature type="transmembrane region" description="Helical" evidence="17">
    <location>
        <begin position="72"/>
        <end position="93"/>
    </location>
</feature>
<evidence type="ECO:0000256" key="18">
    <source>
        <dbReference type="SAM" id="SignalP"/>
    </source>
</evidence>
<evidence type="ECO:0000259" key="19">
    <source>
        <dbReference type="PROSITE" id="PS50089"/>
    </source>
</evidence>
<evidence type="ECO:0000256" key="12">
    <source>
        <dbReference type="ARBA" id="ARBA00022989"/>
    </source>
</evidence>
<proteinExistence type="inferred from homology"/>
<feature type="compositionally biased region" description="Basic and acidic residues" evidence="16">
    <location>
        <begin position="403"/>
        <end position="419"/>
    </location>
</feature>
<reference evidence="21" key="1">
    <citation type="journal article" date="2017" name="Plant J.">
        <title>The pomegranate (Punica granatum L.) genome and the genomics of punicalagin biosynthesis.</title>
        <authorList>
            <person name="Qin G."/>
            <person name="Xu C."/>
            <person name="Ming R."/>
            <person name="Tang H."/>
            <person name="Guyot R."/>
            <person name="Kramer E.M."/>
            <person name="Hu Y."/>
            <person name="Yi X."/>
            <person name="Qi Y."/>
            <person name="Xu X."/>
            <person name="Gao Z."/>
            <person name="Pan H."/>
            <person name="Jian J."/>
            <person name="Tian Y."/>
            <person name="Yue Z."/>
            <person name="Xu Y."/>
        </authorList>
    </citation>
    <scope>NUCLEOTIDE SEQUENCE [LARGE SCALE GENOMIC DNA]</scope>
    <source>
        <strain evidence="21">cv. Dabenzi</strain>
    </source>
</reference>
<comment type="catalytic activity">
    <reaction evidence="1">
        <text>S-ubiquitinyl-[E2 ubiquitin-conjugating enzyme]-L-cysteine + [acceptor protein]-L-lysine = [E2 ubiquitin-conjugating enzyme]-L-cysteine + N(6)-ubiquitinyl-[acceptor protein]-L-lysine.</text>
        <dbReference type="EC" id="2.3.2.27"/>
    </reaction>
</comment>
<gene>
    <name evidence="20" type="ORF">CDL15_Pgr015977</name>
</gene>
<evidence type="ECO:0000313" key="20">
    <source>
        <dbReference type="EMBL" id="OWM86941.1"/>
    </source>
</evidence>
<evidence type="ECO:0000256" key="16">
    <source>
        <dbReference type="SAM" id="MobiDB-lite"/>
    </source>
</evidence>
<feature type="region of interest" description="Disordered" evidence="16">
    <location>
        <begin position="374"/>
        <end position="419"/>
    </location>
</feature>
<evidence type="ECO:0000256" key="3">
    <source>
        <dbReference type="ARBA" id="ARBA00004906"/>
    </source>
</evidence>
<name>A0A218XR00_PUNGR</name>
<feature type="domain" description="RING-type" evidence="19">
    <location>
        <begin position="152"/>
        <end position="194"/>
    </location>
</feature>
<keyword evidence="13 17" id="KW-0472">Membrane</keyword>
<dbReference type="GO" id="GO:0061630">
    <property type="term" value="F:ubiquitin protein ligase activity"/>
    <property type="evidence" value="ECO:0007669"/>
    <property type="project" value="UniProtKB-EC"/>
</dbReference>
<feature type="region of interest" description="Disordered" evidence="16">
    <location>
        <begin position="26"/>
        <end position="60"/>
    </location>
</feature>
<feature type="compositionally biased region" description="Basic and acidic residues" evidence="16">
    <location>
        <begin position="296"/>
        <end position="307"/>
    </location>
</feature>
<evidence type="ECO:0000256" key="8">
    <source>
        <dbReference type="ARBA" id="ARBA00022729"/>
    </source>
</evidence>
<dbReference type="Pfam" id="PF13639">
    <property type="entry name" value="zf-RING_2"/>
    <property type="match status" value="1"/>
</dbReference>
<sequence length="419" mass="46956">MAVPTSLLPSSLLLLLLSSYLVRPLSPDEPATDSRKSPPQSGGPPGPPANPSPSPELHPALRRRLSPFHPSMMVIVGLLTTMFSATFLLLLYAKHCKRGSGYSYSGNLYPTHYPVGTSTAGRKNSGIDRAVIESLPVFRFQSLSGHKDGLECTVCLARFEPLEVLRLLPKCKHAFHVECVDTWLDAHSTCPLCRYRVDPEDVLLVDRQVISSPPQNHVLEIGEGTSQPEVRRISGRHSSAGERGRFLQFLQHKRWSLDLKSKKSDSSINLRCVDRNLRKDGLLLTNDCNRDQPPVENDRKRTSAEERRRRRLDHRIIISAGDRQRWSNVEPSDLLYLQSEMIMCNVSRRIGRGGGGVSTINGRSMSEITGLSRFQSIGGADKDRKSRNSTSHSNGIINSCNGQERERQWQWPERPQEGR</sequence>
<evidence type="ECO:0000256" key="10">
    <source>
        <dbReference type="ARBA" id="ARBA00022786"/>
    </source>
</evidence>
<feature type="chain" id="PRO_5012600780" description="RING-type E3 ubiquitin transferase" evidence="18">
    <location>
        <begin position="28"/>
        <end position="419"/>
    </location>
</feature>
<evidence type="ECO:0000256" key="5">
    <source>
        <dbReference type="ARBA" id="ARBA00022679"/>
    </source>
</evidence>
<evidence type="ECO:0000256" key="15">
    <source>
        <dbReference type="PROSITE-ProRule" id="PRU00175"/>
    </source>
</evidence>
<comment type="subcellular location">
    <subcellularLocation>
        <location evidence="2">Membrane</location>
        <topology evidence="2">Single-pass membrane protein</topology>
    </subcellularLocation>
</comment>
<dbReference type="Proteomes" id="UP000197138">
    <property type="component" value="Unassembled WGS sequence"/>
</dbReference>
<dbReference type="PANTHER" id="PTHR46539">
    <property type="entry name" value="E3 UBIQUITIN-PROTEIN LIGASE ATL42"/>
    <property type="match status" value="1"/>
</dbReference>
<dbReference type="InterPro" id="IPR001841">
    <property type="entry name" value="Znf_RING"/>
</dbReference>
<dbReference type="SUPFAM" id="SSF57850">
    <property type="entry name" value="RING/U-box"/>
    <property type="match status" value="1"/>
</dbReference>
<protein>
    <recommendedName>
        <fullName evidence="4">RING-type E3 ubiquitin transferase</fullName>
        <ecNumber evidence="4">2.3.2.27</ecNumber>
    </recommendedName>
</protein>
<dbReference type="AlphaFoldDB" id="A0A218XR00"/>
<dbReference type="InterPro" id="IPR013083">
    <property type="entry name" value="Znf_RING/FYVE/PHD"/>
</dbReference>
<organism evidence="20 21">
    <name type="scientific">Punica granatum</name>
    <name type="common">Pomegranate</name>
    <dbReference type="NCBI Taxonomy" id="22663"/>
    <lineage>
        <taxon>Eukaryota</taxon>
        <taxon>Viridiplantae</taxon>
        <taxon>Streptophyta</taxon>
        <taxon>Embryophyta</taxon>
        <taxon>Tracheophyta</taxon>
        <taxon>Spermatophyta</taxon>
        <taxon>Magnoliopsida</taxon>
        <taxon>eudicotyledons</taxon>
        <taxon>Gunneridae</taxon>
        <taxon>Pentapetalae</taxon>
        <taxon>rosids</taxon>
        <taxon>malvids</taxon>
        <taxon>Myrtales</taxon>
        <taxon>Lythraceae</taxon>
        <taxon>Punica</taxon>
    </lineage>
</organism>
<dbReference type="PROSITE" id="PS50089">
    <property type="entry name" value="ZF_RING_2"/>
    <property type="match status" value="1"/>
</dbReference>
<comment type="pathway">
    <text evidence="3">Protein modification; protein ubiquitination.</text>
</comment>
<dbReference type="GO" id="GO:0008270">
    <property type="term" value="F:zinc ion binding"/>
    <property type="evidence" value="ECO:0007669"/>
    <property type="project" value="UniProtKB-KW"/>
</dbReference>
<keyword evidence="8 18" id="KW-0732">Signal</keyword>
<evidence type="ECO:0000256" key="14">
    <source>
        <dbReference type="ARBA" id="ARBA00024209"/>
    </source>
</evidence>
<dbReference type="EMBL" id="MTKT01001080">
    <property type="protein sequence ID" value="OWM86941.1"/>
    <property type="molecule type" value="Genomic_DNA"/>
</dbReference>
<keyword evidence="5" id="KW-0808">Transferase</keyword>
<dbReference type="Gene3D" id="3.30.40.10">
    <property type="entry name" value="Zinc/RING finger domain, C3HC4 (zinc finger)"/>
    <property type="match status" value="1"/>
</dbReference>
<accession>A0A218XR00</accession>
<feature type="region of interest" description="Disordered" evidence="16">
    <location>
        <begin position="285"/>
        <end position="308"/>
    </location>
</feature>
<keyword evidence="11" id="KW-0862">Zinc</keyword>
<keyword evidence="9 15" id="KW-0863">Zinc-finger</keyword>
<feature type="compositionally biased region" description="Polar residues" evidence="16">
    <location>
        <begin position="388"/>
        <end position="402"/>
    </location>
</feature>
<evidence type="ECO:0000256" key="1">
    <source>
        <dbReference type="ARBA" id="ARBA00000900"/>
    </source>
</evidence>
<feature type="signal peptide" evidence="18">
    <location>
        <begin position="1"/>
        <end position="27"/>
    </location>
</feature>
<keyword evidence="12 17" id="KW-1133">Transmembrane helix</keyword>
<evidence type="ECO:0000256" key="2">
    <source>
        <dbReference type="ARBA" id="ARBA00004167"/>
    </source>
</evidence>
<evidence type="ECO:0000256" key="4">
    <source>
        <dbReference type="ARBA" id="ARBA00012483"/>
    </source>
</evidence>
<evidence type="ECO:0000256" key="17">
    <source>
        <dbReference type="SAM" id="Phobius"/>
    </source>
</evidence>
<evidence type="ECO:0000313" key="21">
    <source>
        <dbReference type="Proteomes" id="UP000197138"/>
    </source>
</evidence>
<dbReference type="FunFam" id="3.30.40.10:FF:000285">
    <property type="entry name" value="RING-H2 finger protein ATL43"/>
    <property type="match status" value="1"/>
</dbReference>
<evidence type="ECO:0000256" key="13">
    <source>
        <dbReference type="ARBA" id="ARBA00023136"/>
    </source>
</evidence>
<evidence type="ECO:0000256" key="6">
    <source>
        <dbReference type="ARBA" id="ARBA00022692"/>
    </source>
</evidence>
<evidence type="ECO:0000256" key="11">
    <source>
        <dbReference type="ARBA" id="ARBA00022833"/>
    </source>
</evidence>
<evidence type="ECO:0000256" key="9">
    <source>
        <dbReference type="ARBA" id="ARBA00022771"/>
    </source>
</evidence>
<dbReference type="CDD" id="cd16461">
    <property type="entry name" value="RING-H2_EL5-like"/>
    <property type="match status" value="1"/>
</dbReference>
<dbReference type="EC" id="2.3.2.27" evidence="4"/>
<dbReference type="SMART" id="SM00184">
    <property type="entry name" value="RING"/>
    <property type="match status" value="1"/>
</dbReference>
<keyword evidence="7" id="KW-0479">Metal-binding</keyword>
<evidence type="ECO:0000256" key="7">
    <source>
        <dbReference type="ARBA" id="ARBA00022723"/>
    </source>
</evidence>
<feature type="compositionally biased region" description="Pro residues" evidence="16">
    <location>
        <begin position="41"/>
        <end position="56"/>
    </location>
</feature>
<keyword evidence="6 17" id="KW-0812">Transmembrane</keyword>
<comment type="caution">
    <text evidence="20">The sequence shown here is derived from an EMBL/GenBank/DDBJ whole genome shotgun (WGS) entry which is preliminary data.</text>
</comment>
<dbReference type="GO" id="GO:0016020">
    <property type="term" value="C:membrane"/>
    <property type="evidence" value="ECO:0007669"/>
    <property type="project" value="UniProtKB-SubCell"/>
</dbReference>
<dbReference type="PANTHER" id="PTHR46539:SF2">
    <property type="entry name" value="RING-H2 FINGER PROTEIN ATL43"/>
    <property type="match status" value="1"/>
</dbReference>